<feature type="region of interest" description="Disordered" evidence="1">
    <location>
        <begin position="1677"/>
        <end position="1757"/>
    </location>
</feature>
<dbReference type="InterPro" id="IPR011993">
    <property type="entry name" value="PH-like_dom_sf"/>
</dbReference>
<keyword evidence="4" id="KW-1185">Reference proteome</keyword>
<gene>
    <name evidence="3" type="ORF">PILCRDRAFT_818374</name>
</gene>
<feature type="compositionally biased region" description="Polar residues" evidence="1">
    <location>
        <begin position="861"/>
        <end position="885"/>
    </location>
</feature>
<feature type="compositionally biased region" description="Basic and acidic residues" evidence="1">
    <location>
        <begin position="1440"/>
        <end position="1455"/>
    </location>
</feature>
<dbReference type="SUPFAM" id="SSF50729">
    <property type="entry name" value="PH domain-like"/>
    <property type="match status" value="1"/>
</dbReference>
<evidence type="ECO:0000313" key="4">
    <source>
        <dbReference type="Proteomes" id="UP000054166"/>
    </source>
</evidence>
<name>A0A0C3BCM5_PILCF</name>
<evidence type="ECO:0000313" key="3">
    <source>
        <dbReference type="EMBL" id="KIM84063.1"/>
    </source>
</evidence>
<accession>A0A0C3BCM5</accession>
<feature type="compositionally biased region" description="Low complexity" evidence="1">
    <location>
        <begin position="1745"/>
        <end position="1757"/>
    </location>
</feature>
<proteinExistence type="predicted"/>
<feature type="compositionally biased region" description="Polar residues" evidence="1">
    <location>
        <begin position="896"/>
        <end position="943"/>
    </location>
</feature>
<feature type="compositionally biased region" description="Polar residues" evidence="1">
    <location>
        <begin position="976"/>
        <end position="1001"/>
    </location>
</feature>
<organism evidence="3 4">
    <name type="scientific">Piloderma croceum (strain F 1598)</name>
    <dbReference type="NCBI Taxonomy" id="765440"/>
    <lineage>
        <taxon>Eukaryota</taxon>
        <taxon>Fungi</taxon>
        <taxon>Dikarya</taxon>
        <taxon>Basidiomycota</taxon>
        <taxon>Agaricomycotina</taxon>
        <taxon>Agaricomycetes</taxon>
        <taxon>Agaricomycetidae</taxon>
        <taxon>Atheliales</taxon>
        <taxon>Atheliaceae</taxon>
        <taxon>Piloderma</taxon>
    </lineage>
</organism>
<feature type="compositionally biased region" description="Gly residues" evidence="1">
    <location>
        <begin position="109"/>
        <end position="119"/>
    </location>
</feature>
<feature type="compositionally biased region" description="Pro residues" evidence="1">
    <location>
        <begin position="1298"/>
        <end position="1308"/>
    </location>
</feature>
<feature type="region of interest" description="Disordered" evidence="1">
    <location>
        <begin position="595"/>
        <end position="672"/>
    </location>
</feature>
<feature type="region of interest" description="Disordered" evidence="1">
    <location>
        <begin position="1437"/>
        <end position="1471"/>
    </location>
</feature>
<feature type="compositionally biased region" description="Polar residues" evidence="1">
    <location>
        <begin position="1"/>
        <end position="14"/>
    </location>
</feature>
<feature type="compositionally biased region" description="Acidic residues" evidence="1">
    <location>
        <begin position="1269"/>
        <end position="1284"/>
    </location>
</feature>
<dbReference type="InterPro" id="IPR001849">
    <property type="entry name" value="PH_domain"/>
</dbReference>
<feature type="compositionally biased region" description="Polar residues" evidence="1">
    <location>
        <begin position="26"/>
        <end position="51"/>
    </location>
</feature>
<dbReference type="InParanoid" id="A0A0C3BCM5"/>
<sequence length="1757" mass="188041">MAAPQSSSSTQQWDIRNRAFIPPALRQQSPSNGYSTYAAQSQQTQPQNNGTLGDFAEIQSQQSSQGTLPPARSRPATSPSSSTHTRTSSFFSAFRKNPSVEDRPMKNLEGGGGGGGGGAATYPNGARPGSAAGSANEFGGVRSSQHDAQTSASRASLPAVSRPPPPDLTNPQLTSPADQPRRGSPRPVQQPPLLHPEIRSVLQLTAAHARKVYFSGPLVRRLERQPDGSRPVKDEGWTDVWAQLGGTTLSIWDMKAIADASKEGREVPPTYINVQDAFVQVLGSVTVPATASTPSKRYTDVLTLNTAGSNLLLFSCPSTAILISWAAALRLSAWEKSRMEEIYTAHLLRISIPDVKDAPSPLVKGRREGWVQIRLAGQTDWKRYYMVVSAGQQSSELARSPSINSVSPTAPRHNKRISNLFLRDSNTAAGGVLPRHPLLEVFHGNKAKDRRIPVLTMRDITQAFSVYPERPEMINVSPLLKLEGLLGDESAAGGMRSREAWMMVMPETEGRSPSGEMLKWVMALHDAFELYGRPKAYTWDPRDPISQMFGYPVGPHKDLLFLEREAAETMDPRDDRTSAVRNRLINILLEKMRAVPGFEQPGRTDGPPSLPPIHTADLSQQQQPQQQQNGQANGMAPLLPQLSFDSPPHESEPRDRARGPLTPITERTLESVDYRASRSFSGEQNLVNRPSIHGAPPTVAEILGRPVSKSPQPIMPDAGDTSNAAGSSSNVGLSVKDGLPTGATSTASETASPDIQPVPKRPISPPRTSGSRLSHGGSSPGSSPKVPLDQSQRPGSPSNASQQPQPTESLSPQYSILTNPYSAHPPTERSGSPTHLSASSPSQSERPSLSLSSGTTSPQSANLGSRQRMILTSLTGPSSDAQTKPQGPGQYPTVPHSRSNSGVFSSPSQYSGMTTPDTPYDTSRQQMNRQSNPTHMQDAQSISHVHGPGQLLTSPLLSSNSEFPSSSQFSSGMSSPYNLQEASRQQIDLMSITNNIQNPQANPRGVGPGLSTAGRSSTEESGTSLFDEAGALYYMKEFETDGPNRRIPSTIAEDTDESQSDVTTPRNFPSRERSPALRIQTAQIAPVRSGTPGLLDRQMTNASMASSGLGLDGTVISHGTAAKQPIPRVVPANPNITAADHSDDESSAGHHNAMSDRLHASVMTPDDNADALAALSFLEQEPSPDQPVVTPKPPPPPLPPKVRTPSPPMETEASAQFRSSFAPSKQAAERKARVQAQEAASHAAAHRPGRANGKRQSRMGDRVGWNQSSDEEEEDDDDDDDADSDAPRPRAQHAAHNPVPPAPTQPLHPRPRHGSPVPPVDSSGDPHQRPPRNLPPLPGARPGGSEFLRGASPSRRPTSDQYSDSHPRSYYDQGLQIRQQSGVSLPGAAQQNVWSQVLQPGQNPADLNTSNRDTFIQIEPPSQTMTKAFTPHGLLSAGIQDKEDRSAKKQEEFARESGSSLINVPNKPPPPQTGLLGAITAHERERKREGGVGAALTEREREKRMAEERQRKLDEFQRQQLEMAQSGGGSMYQQQQFTGYNPMLANPMMMGMNPMMTGMMGYPGMMPAFANPQHMFAAQQAAAQAYQQAMMTFSQAGSQGGGGADGAAAPPINPMMTGGGMSMFDPRMSMMGMPMMGSPYGMGGQQGMPGHPGMQGMQGLQGMQGMQGGFPGVPGGITGTIPVMSPMDLQNTGGSGFDARFSPSDGNGLHPPSPLQAAQGPSSRNSSPAGRGSPAHRSNDHTGIRPSSGHSSPRPSH</sequence>
<dbReference type="EMBL" id="KN832988">
    <property type="protein sequence ID" value="KIM84063.1"/>
    <property type="molecule type" value="Genomic_DNA"/>
</dbReference>
<reference evidence="4" key="2">
    <citation type="submission" date="2015-01" db="EMBL/GenBank/DDBJ databases">
        <title>Evolutionary Origins and Diversification of the Mycorrhizal Mutualists.</title>
        <authorList>
            <consortium name="DOE Joint Genome Institute"/>
            <consortium name="Mycorrhizal Genomics Consortium"/>
            <person name="Kohler A."/>
            <person name="Kuo A."/>
            <person name="Nagy L.G."/>
            <person name="Floudas D."/>
            <person name="Copeland A."/>
            <person name="Barry K.W."/>
            <person name="Cichocki N."/>
            <person name="Veneault-Fourrey C."/>
            <person name="LaButti K."/>
            <person name="Lindquist E.A."/>
            <person name="Lipzen A."/>
            <person name="Lundell T."/>
            <person name="Morin E."/>
            <person name="Murat C."/>
            <person name="Riley R."/>
            <person name="Ohm R."/>
            <person name="Sun H."/>
            <person name="Tunlid A."/>
            <person name="Henrissat B."/>
            <person name="Grigoriev I.V."/>
            <person name="Hibbett D.S."/>
            <person name="Martin F."/>
        </authorList>
    </citation>
    <scope>NUCLEOTIDE SEQUENCE [LARGE SCALE GENOMIC DNA]</scope>
    <source>
        <strain evidence="4">F 1598</strain>
    </source>
</reference>
<feature type="compositionally biased region" description="Polar residues" evidence="1">
    <location>
        <begin position="58"/>
        <end position="67"/>
    </location>
</feature>
<feature type="compositionally biased region" description="Basic residues" evidence="1">
    <location>
        <begin position="1244"/>
        <end position="1257"/>
    </location>
</feature>
<feature type="compositionally biased region" description="Low complexity" evidence="1">
    <location>
        <begin position="954"/>
        <end position="975"/>
    </location>
</feature>
<feature type="compositionally biased region" description="Low complexity" evidence="1">
    <location>
        <begin position="769"/>
        <end position="783"/>
    </location>
</feature>
<feature type="compositionally biased region" description="Low complexity" evidence="1">
    <location>
        <begin position="1234"/>
        <end position="1243"/>
    </location>
</feature>
<feature type="compositionally biased region" description="Low complexity" evidence="1">
    <location>
        <begin position="620"/>
        <end position="637"/>
    </location>
</feature>
<evidence type="ECO:0000256" key="1">
    <source>
        <dbReference type="SAM" id="MobiDB-lite"/>
    </source>
</evidence>
<feature type="region of interest" description="Disordered" evidence="1">
    <location>
        <begin position="706"/>
        <end position="1023"/>
    </location>
</feature>
<reference evidence="3 4" key="1">
    <citation type="submission" date="2014-04" db="EMBL/GenBank/DDBJ databases">
        <authorList>
            <consortium name="DOE Joint Genome Institute"/>
            <person name="Kuo A."/>
            <person name="Tarkka M."/>
            <person name="Buscot F."/>
            <person name="Kohler A."/>
            <person name="Nagy L.G."/>
            <person name="Floudas D."/>
            <person name="Copeland A."/>
            <person name="Barry K.W."/>
            <person name="Cichocki N."/>
            <person name="Veneault-Fourrey C."/>
            <person name="LaButti K."/>
            <person name="Lindquist E.A."/>
            <person name="Lipzen A."/>
            <person name="Lundell T."/>
            <person name="Morin E."/>
            <person name="Murat C."/>
            <person name="Sun H."/>
            <person name="Tunlid A."/>
            <person name="Henrissat B."/>
            <person name="Grigoriev I.V."/>
            <person name="Hibbett D.S."/>
            <person name="Martin F."/>
            <person name="Nordberg H.P."/>
            <person name="Cantor M.N."/>
            <person name="Hua S.X."/>
        </authorList>
    </citation>
    <scope>NUCLEOTIDE SEQUENCE [LARGE SCALE GENOMIC DNA]</scope>
    <source>
        <strain evidence="3 4">F 1598</strain>
    </source>
</reference>
<feature type="region of interest" description="Disordered" evidence="1">
    <location>
        <begin position="1120"/>
        <end position="1374"/>
    </location>
</feature>
<evidence type="ECO:0000259" key="2">
    <source>
        <dbReference type="SMART" id="SM00233"/>
    </source>
</evidence>
<feature type="compositionally biased region" description="Polar residues" evidence="1">
    <location>
        <begin position="1719"/>
        <end position="1728"/>
    </location>
</feature>
<protein>
    <recommendedName>
        <fullName evidence="2">PH domain-containing protein</fullName>
    </recommendedName>
</protein>
<dbReference type="HOGENOM" id="CLU_002684_0_0_1"/>
<feature type="compositionally biased region" description="Polar residues" evidence="1">
    <location>
        <begin position="142"/>
        <end position="154"/>
    </location>
</feature>
<dbReference type="OrthoDB" id="5563754at2759"/>
<feature type="region of interest" description="Disordered" evidence="1">
    <location>
        <begin position="1"/>
        <end position="192"/>
    </location>
</feature>
<dbReference type="InterPro" id="IPR058155">
    <property type="entry name" value="Skg3/CAF120-like_PH"/>
</dbReference>
<feature type="compositionally biased region" description="Basic and acidic residues" evidence="1">
    <location>
        <begin position="647"/>
        <end position="658"/>
    </location>
</feature>
<feature type="region of interest" description="Disordered" evidence="1">
    <location>
        <begin position="1040"/>
        <end position="1078"/>
    </location>
</feature>
<feature type="compositionally biased region" description="Low complexity" evidence="1">
    <location>
        <begin position="69"/>
        <end position="95"/>
    </location>
</feature>
<feature type="compositionally biased region" description="Polar residues" evidence="1">
    <location>
        <begin position="1013"/>
        <end position="1023"/>
    </location>
</feature>
<dbReference type="SMART" id="SM00233">
    <property type="entry name" value="PH"/>
    <property type="match status" value="1"/>
</dbReference>
<feature type="compositionally biased region" description="Polar residues" evidence="1">
    <location>
        <begin position="1213"/>
        <end position="1223"/>
    </location>
</feature>
<dbReference type="STRING" id="765440.A0A0C3BCM5"/>
<feature type="domain" description="PH" evidence="2">
    <location>
        <begin position="212"/>
        <end position="336"/>
    </location>
</feature>
<dbReference type="Pfam" id="PF25381">
    <property type="entry name" value="PH_26"/>
    <property type="match status" value="1"/>
</dbReference>
<feature type="compositionally biased region" description="Pro residues" evidence="1">
    <location>
        <begin position="1190"/>
        <end position="1208"/>
    </location>
</feature>
<feature type="compositionally biased region" description="Low complexity" evidence="1">
    <location>
        <begin position="743"/>
        <end position="752"/>
    </location>
</feature>
<feature type="compositionally biased region" description="Polar residues" evidence="1">
    <location>
        <begin position="789"/>
        <end position="821"/>
    </location>
</feature>
<dbReference type="Proteomes" id="UP000054166">
    <property type="component" value="Unassembled WGS sequence"/>
</dbReference>
<feature type="compositionally biased region" description="Polar residues" evidence="1">
    <location>
        <begin position="720"/>
        <end position="732"/>
    </location>
</feature>
<dbReference type="Gene3D" id="2.30.29.30">
    <property type="entry name" value="Pleckstrin-homology domain (PH domain)/Phosphotyrosine-binding domain (PTB)"/>
    <property type="match status" value="1"/>
</dbReference>
<feature type="compositionally biased region" description="Low complexity" evidence="1">
    <location>
        <begin position="836"/>
        <end position="860"/>
    </location>
</feature>
<feature type="region of interest" description="Disordered" evidence="1">
    <location>
        <begin position="1483"/>
        <end position="1503"/>
    </location>
</feature>